<comment type="subcellular location">
    <subcellularLocation>
        <location evidence="13">Cytoplasm</location>
    </subcellularLocation>
</comment>
<evidence type="ECO:0000259" key="15">
    <source>
        <dbReference type="Pfam" id="PF05173"/>
    </source>
</evidence>
<evidence type="ECO:0000256" key="10">
    <source>
        <dbReference type="ARBA" id="ARBA00038983"/>
    </source>
</evidence>
<keyword evidence="4 13" id="KW-0521">NADP</keyword>
<dbReference type="GO" id="GO:0050661">
    <property type="term" value="F:NADP binding"/>
    <property type="evidence" value="ECO:0007669"/>
    <property type="project" value="UniProtKB-UniRule"/>
</dbReference>
<feature type="active site" description="Proton donor" evidence="13">
    <location>
        <position position="161"/>
    </location>
</feature>
<dbReference type="Gene3D" id="3.30.360.10">
    <property type="entry name" value="Dihydrodipicolinate Reductase, domain 2"/>
    <property type="match status" value="1"/>
</dbReference>
<feature type="binding site" evidence="13">
    <location>
        <begin position="100"/>
        <end position="102"/>
    </location>
    <ligand>
        <name>NAD(+)</name>
        <dbReference type="ChEBI" id="CHEBI:57540"/>
    </ligand>
</feature>
<feature type="domain" description="Dihydrodipicolinate reductase C-terminal" evidence="15">
    <location>
        <begin position="130"/>
        <end position="266"/>
    </location>
</feature>
<gene>
    <name evidence="13" type="primary">dapB</name>
    <name evidence="16" type="ORF">FHR98_000140</name>
</gene>
<dbReference type="PIRSF" id="PIRSF000161">
    <property type="entry name" value="DHPR"/>
    <property type="match status" value="1"/>
</dbReference>
<accession>A0A839SS87</accession>
<comment type="catalytic activity">
    <reaction evidence="11 13">
        <text>(S)-2,3,4,5-tetrahydrodipicolinate + NADP(+) + H2O = (2S,4S)-4-hydroxy-2,3,4,5-tetrahydrodipicolinate + NADPH + H(+)</text>
        <dbReference type="Rhea" id="RHEA:35331"/>
        <dbReference type="ChEBI" id="CHEBI:15377"/>
        <dbReference type="ChEBI" id="CHEBI:15378"/>
        <dbReference type="ChEBI" id="CHEBI:16845"/>
        <dbReference type="ChEBI" id="CHEBI:57783"/>
        <dbReference type="ChEBI" id="CHEBI:58349"/>
        <dbReference type="ChEBI" id="CHEBI:67139"/>
        <dbReference type="EC" id="1.17.1.8"/>
    </reaction>
</comment>
<dbReference type="Proteomes" id="UP000581135">
    <property type="component" value="Unassembled WGS sequence"/>
</dbReference>
<evidence type="ECO:0000256" key="5">
    <source>
        <dbReference type="ARBA" id="ARBA00022915"/>
    </source>
</evidence>
<comment type="catalytic activity">
    <reaction evidence="12 13">
        <text>(S)-2,3,4,5-tetrahydrodipicolinate + NAD(+) + H2O = (2S,4S)-4-hydroxy-2,3,4,5-tetrahydrodipicolinate + NADH + H(+)</text>
        <dbReference type="Rhea" id="RHEA:35323"/>
        <dbReference type="ChEBI" id="CHEBI:15377"/>
        <dbReference type="ChEBI" id="CHEBI:15378"/>
        <dbReference type="ChEBI" id="CHEBI:16845"/>
        <dbReference type="ChEBI" id="CHEBI:57540"/>
        <dbReference type="ChEBI" id="CHEBI:57945"/>
        <dbReference type="ChEBI" id="CHEBI:67139"/>
        <dbReference type="EC" id="1.17.1.8"/>
    </reaction>
</comment>
<evidence type="ECO:0000313" key="17">
    <source>
        <dbReference type="Proteomes" id="UP000581135"/>
    </source>
</evidence>
<feature type="binding site" evidence="13">
    <location>
        <begin position="167"/>
        <end position="168"/>
    </location>
    <ligand>
        <name>(S)-2,3,4,5-tetrahydrodipicolinate</name>
        <dbReference type="ChEBI" id="CHEBI:16845"/>
    </ligand>
</feature>
<dbReference type="GO" id="GO:0008839">
    <property type="term" value="F:4-hydroxy-tetrahydrodipicolinate reductase"/>
    <property type="evidence" value="ECO:0007669"/>
    <property type="project" value="UniProtKB-UniRule"/>
</dbReference>
<evidence type="ECO:0000256" key="13">
    <source>
        <dbReference type="HAMAP-Rule" id="MF_00102"/>
    </source>
</evidence>
<dbReference type="GO" id="GO:0051287">
    <property type="term" value="F:NAD binding"/>
    <property type="evidence" value="ECO:0007669"/>
    <property type="project" value="UniProtKB-UniRule"/>
</dbReference>
<feature type="binding site" evidence="13">
    <location>
        <position position="36"/>
    </location>
    <ligand>
        <name>NAD(+)</name>
        <dbReference type="ChEBI" id="CHEBI:57540"/>
    </ligand>
</feature>
<dbReference type="EC" id="1.17.1.8" evidence="10 13"/>
<evidence type="ECO:0000256" key="11">
    <source>
        <dbReference type="ARBA" id="ARBA00049080"/>
    </source>
</evidence>
<dbReference type="CDD" id="cd02274">
    <property type="entry name" value="DHDPR_N"/>
    <property type="match status" value="1"/>
</dbReference>
<dbReference type="GO" id="GO:0019877">
    <property type="term" value="P:diaminopimelate biosynthetic process"/>
    <property type="evidence" value="ECO:0007669"/>
    <property type="project" value="UniProtKB-UniRule"/>
</dbReference>
<feature type="binding site" evidence="13">
    <location>
        <position position="37"/>
    </location>
    <ligand>
        <name>NADP(+)</name>
        <dbReference type="ChEBI" id="CHEBI:58349"/>
    </ligand>
</feature>
<comment type="caution">
    <text evidence="13">Was originally thought to be a dihydrodipicolinate reductase (DHDPR), catalyzing the conversion of dihydrodipicolinate to tetrahydrodipicolinate. However, it was shown in E.coli that the substrate of the enzymatic reaction is not dihydrodipicolinate (DHDP) but in fact (2S,4S)-4-hydroxy-2,3,4,5-tetrahydrodipicolinic acid (HTPA), the product released by the DapA-catalyzed reaction.</text>
</comment>
<dbReference type="PROSITE" id="PS01298">
    <property type="entry name" value="DAPB"/>
    <property type="match status" value="1"/>
</dbReference>
<dbReference type="InterPro" id="IPR036291">
    <property type="entry name" value="NAD(P)-bd_dom_sf"/>
</dbReference>
<evidence type="ECO:0000256" key="3">
    <source>
        <dbReference type="ARBA" id="ARBA00022605"/>
    </source>
</evidence>
<evidence type="ECO:0000256" key="2">
    <source>
        <dbReference type="ARBA" id="ARBA00022490"/>
    </source>
</evidence>
<dbReference type="PANTHER" id="PTHR20836">
    <property type="entry name" value="DIHYDRODIPICOLINATE REDUCTASE"/>
    <property type="match status" value="1"/>
</dbReference>
<name>A0A839SS87_9PROT</name>
<dbReference type="SUPFAM" id="SSF55347">
    <property type="entry name" value="Glyceraldehyde-3-phosphate dehydrogenase-like, C-terminal domain"/>
    <property type="match status" value="1"/>
</dbReference>
<feature type="domain" description="Dihydrodipicolinate reductase N-terminal" evidence="14">
    <location>
        <begin position="5"/>
        <end position="127"/>
    </location>
</feature>
<organism evidence="16 17">
    <name type="scientific">Limibacillus halophilus</name>
    <dbReference type="NCBI Taxonomy" id="1579333"/>
    <lineage>
        <taxon>Bacteria</taxon>
        <taxon>Pseudomonadati</taxon>
        <taxon>Pseudomonadota</taxon>
        <taxon>Alphaproteobacteria</taxon>
        <taxon>Rhodospirillales</taxon>
        <taxon>Rhodovibrionaceae</taxon>
        <taxon>Limibacillus</taxon>
    </lineage>
</organism>
<dbReference type="Pfam" id="PF05173">
    <property type="entry name" value="DapB_C"/>
    <property type="match status" value="1"/>
</dbReference>
<comment type="function">
    <text evidence="13">Catalyzes the conversion of 4-hydroxy-tetrahydrodipicolinate (HTPA) to tetrahydrodipicolinate.</text>
</comment>
<dbReference type="GO" id="GO:0016726">
    <property type="term" value="F:oxidoreductase activity, acting on CH or CH2 groups, NAD or NADP as acceptor"/>
    <property type="evidence" value="ECO:0007669"/>
    <property type="project" value="UniProtKB-UniRule"/>
</dbReference>
<dbReference type="Gene3D" id="3.40.50.720">
    <property type="entry name" value="NAD(P)-binding Rossmann-like Domain"/>
    <property type="match status" value="1"/>
</dbReference>
<reference evidence="16 17" key="1">
    <citation type="submission" date="2020-08" db="EMBL/GenBank/DDBJ databases">
        <title>Genomic Encyclopedia of Type Strains, Phase III (KMG-III): the genomes of soil and plant-associated and newly described type strains.</title>
        <authorList>
            <person name="Whitman W."/>
        </authorList>
    </citation>
    <scope>NUCLEOTIDE SEQUENCE [LARGE SCALE GENOMIC DNA]</scope>
    <source>
        <strain evidence="16 17">CECT 8803</strain>
    </source>
</reference>
<keyword evidence="3 13" id="KW-0028">Amino-acid biosynthesis</keyword>
<evidence type="ECO:0000256" key="12">
    <source>
        <dbReference type="ARBA" id="ARBA00049396"/>
    </source>
</evidence>
<dbReference type="UniPathway" id="UPA00034">
    <property type="reaction ID" value="UER00018"/>
</dbReference>
<dbReference type="FunFam" id="3.30.360.10:FF:000004">
    <property type="entry name" value="4-hydroxy-tetrahydrodipicolinate reductase"/>
    <property type="match status" value="1"/>
</dbReference>
<proteinExistence type="inferred from homology"/>
<keyword evidence="2 13" id="KW-0963">Cytoplasm</keyword>
<dbReference type="InterPro" id="IPR022663">
    <property type="entry name" value="DapB_C"/>
</dbReference>
<evidence type="ECO:0000313" key="16">
    <source>
        <dbReference type="EMBL" id="MBB3063875.1"/>
    </source>
</evidence>
<feature type="binding site" evidence="13">
    <location>
        <begin position="124"/>
        <end position="127"/>
    </location>
    <ligand>
        <name>NAD(+)</name>
        <dbReference type="ChEBI" id="CHEBI:57540"/>
    </ligand>
</feature>
<dbReference type="EMBL" id="JACHXA010000001">
    <property type="protein sequence ID" value="MBB3063875.1"/>
    <property type="molecule type" value="Genomic_DNA"/>
</dbReference>
<evidence type="ECO:0000256" key="4">
    <source>
        <dbReference type="ARBA" id="ARBA00022857"/>
    </source>
</evidence>
<dbReference type="HAMAP" id="MF_00102">
    <property type="entry name" value="DapB"/>
    <property type="match status" value="1"/>
</dbReference>
<feature type="binding site" evidence="13">
    <location>
        <position position="158"/>
    </location>
    <ligand>
        <name>(S)-2,3,4,5-tetrahydrodipicolinate</name>
        <dbReference type="ChEBI" id="CHEBI:16845"/>
    </ligand>
</feature>
<evidence type="ECO:0000256" key="9">
    <source>
        <dbReference type="ARBA" id="ARBA00037922"/>
    </source>
</evidence>
<keyword evidence="6 13" id="KW-0560">Oxidoreductase</keyword>
<dbReference type="NCBIfam" id="TIGR00036">
    <property type="entry name" value="dapB"/>
    <property type="match status" value="1"/>
</dbReference>
<comment type="caution">
    <text evidence="16">The sequence shown here is derived from an EMBL/GenBank/DDBJ whole genome shotgun (WGS) entry which is preliminary data.</text>
</comment>
<comment type="subunit">
    <text evidence="13">Homotetramer.</text>
</comment>
<keyword evidence="7 13" id="KW-0520">NAD</keyword>
<dbReference type="InterPro" id="IPR000846">
    <property type="entry name" value="DapB_N"/>
</dbReference>
<dbReference type="GO" id="GO:0005829">
    <property type="term" value="C:cytosol"/>
    <property type="evidence" value="ECO:0007669"/>
    <property type="project" value="TreeGrafter"/>
</dbReference>
<feature type="binding site" evidence="13">
    <location>
        <begin position="10"/>
        <end position="15"/>
    </location>
    <ligand>
        <name>NAD(+)</name>
        <dbReference type="ChEBI" id="CHEBI:57540"/>
    </ligand>
</feature>
<keyword evidence="5 13" id="KW-0220">Diaminopimelate biosynthesis</keyword>
<evidence type="ECO:0000259" key="14">
    <source>
        <dbReference type="Pfam" id="PF01113"/>
    </source>
</evidence>
<comment type="pathway">
    <text evidence="9 13">Amino-acid biosynthesis; L-lysine biosynthesis via DAP pathway; (S)-tetrahydrodipicolinate from L-aspartate: step 4/4.</text>
</comment>
<evidence type="ECO:0000256" key="6">
    <source>
        <dbReference type="ARBA" id="ARBA00023002"/>
    </source>
</evidence>
<dbReference type="AlphaFoldDB" id="A0A839SS87"/>
<dbReference type="Pfam" id="PF01113">
    <property type="entry name" value="DapB_N"/>
    <property type="match status" value="1"/>
</dbReference>
<dbReference type="RefSeq" id="WP_183414689.1">
    <property type="nucleotide sequence ID" value="NZ_JACHXA010000001.1"/>
</dbReference>
<dbReference type="InterPro" id="IPR023940">
    <property type="entry name" value="DHDPR_bac"/>
</dbReference>
<dbReference type="PANTHER" id="PTHR20836:SF0">
    <property type="entry name" value="4-HYDROXY-TETRAHYDRODIPICOLINATE REDUCTASE 1, CHLOROPLASTIC-RELATED"/>
    <property type="match status" value="1"/>
</dbReference>
<dbReference type="SUPFAM" id="SSF51735">
    <property type="entry name" value="NAD(P)-binding Rossmann-fold domains"/>
    <property type="match status" value="1"/>
</dbReference>
<protein>
    <recommendedName>
        <fullName evidence="10 13">4-hydroxy-tetrahydrodipicolinate reductase</fullName>
        <shortName evidence="13">HTPA reductase</shortName>
        <ecNumber evidence="10 13">1.17.1.8</ecNumber>
    </recommendedName>
</protein>
<keyword evidence="8 13" id="KW-0457">Lysine biosynthesis</keyword>
<evidence type="ECO:0000256" key="8">
    <source>
        <dbReference type="ARBA" id="ARBA00023154"/>
    </source>
</evidence>
<evidence type="ECO:0000256" key="1">
    <source>
        <dbReference type="ARBA" id="ARBA00006642"/>
    </source>
</evidence>
<dbReference type="GO" id="GO:0009089">
    <property type="term" value="P:lysine biosynthetic process via diaminopimelate"/>
    <property type="evidence" value="ECO:0007669"/>
    <property type="project" value="UniProtKB-UniRule"/>
</dbReference>
<keyword evidence="17" id="KW-1185">Reference proteome</keyword>
<comment type="similarity">
    <text evidence="1 13">Belongs to the DapB family.</text>
</comment>
<dbReference type="InterPro" id="IPR022664">
    <property type="entry name" value="DapB_N_CS"/>
</dbReference>
<feature type="active site" description="Proton donor/acceptor" evidence="13">
    <location>
        <position position="157"/>
    </location>
</feature>
<sequence>MADTRIGIVGAGGRMGRMLIQTVAATSGAVLSGGIERPGSEAVGRDLGELAGLGPLSLKVGDDATALIALSDVLIDFTSPASTTATAKLASERQVAYVIGTTGISAEEEAEIAEAATHTPIVKAGNMSLGVNLLVNLVEQVAKALDPDFDIEIVEMHHKHKVDAPSGTALMLGEAAAKGREVALETAAVRVRDGHTGVRQRGTIGFQSLRGGDVVGDHTVIFAGNGERIEVTHKATNRSVFASGAVKAALWTKGRKPGLYSMRDVLGL</sequence>
<evidence type="ECO:0000256" key="7">
    <source>
        <dbReference type="ARBA" id="ARBA00023027"/>
    </source>
</evidence>